<evidence type="ECO:0000313" key="9">
    <source>
        <dbReference type="RefSeq" id="XP_011094282.1"/>
    </source>
</evidence>
<keyword evidence="8" id="KW-1185">Reference proteome</keyword>
<dbReference type="GO" id="GO:0005634">
    <property type="term" value="C:nucleus"/>
    <property type="evidence" value="ECO:0007669"/>
    <property type="project" value="UniProtKB-SubCell"/>
</dbReference>
<dbReference type="RefSeq" id="XP_011094282.1">
    <property type="nucleotide sequence ID" value="XM_011095980.2"/>
</dbReference>
<dbReference type="Gene3D" id="2.40.330.10">
    <property type="entry name" value="DNA-binding pseudobarrel domain"/>
    <property type="match status" value="1"/>
</dbReference>
<feature type="compositionally biased region" description="Polar residues" evidence="6">
    <location>
        <begin position="297"/>
        <end position="309"/>
    </location>
</feature>
<protein>
    <submittedName>
        <fullName evidence="9">B3 domain-containing protein At2g36080</fullName>
    </submittedName>
</protein>
<dbReference type="SUPFAM" id="SSF101936">
    <property type="entry name" value="DNA-binding pseudobarrel domain"/>
    <property type="match status" value="1"/>
</dbReference>
<dbReference type="PANTHER" id="PTHR31140:SF70">
    <property type="entry name" value="B3 DOMAIN-CONTAINING PROTEIN OS11G0156000"/>
    <property type="match status" value="1"/>
</dbReference>
<evidence type="ECO:0000256" key="5">
    <source>
        <dbReference type="ARBA" id="ARBA00023242"/>
    </source>
</evidence>
<keyword evidence="5" id="KW-0539">Nucleus</keyword>
<dbReference type="InParanoid" id="A0A6I9UJ02"/>
<dbReference type="PANTHER" id="PTHR31140">
    <property type="entry name" value="B3 DOMAIN-CONTAINING TRANSCRIPTION FACTOR ABI3"/>
    <property type="match status" value="1"/>
</dbReference>
<proteinExistence type="predicted"/>
<dbReference type="Pfam" id="PF02362">
    <property type="entry name" value="B3"/>
    <property type="match status" value="1"/>
</dbReference>
<dbReference type="InterPro" id="IPR015300">
    <property type="entry name" value="DNA-bd_pseudobarrel_sf"/>
</dbReference>
<accession>A0A6I9UJ02</accession>
<feature type="region of interest" description="Disordered" evidence="6">
    <location>
        <begin position="260"/>
        <end position="324"/>
    </location>
</feature>
<keyword evidence="3" id="KW-0238">DNA-binding</keyword>
<evidence type="ECO:0000256" key="2">
    <source>
        <dbReference type="ARBA" id="ARBA00023015"/>
    </source>
</evidence>
<feature type="domain" description="TF-B3" evidence="7">
    <location>
        <begin position="98"/>
        <end position="203"/>
    </location>
</feature>
<evidence type="ECO:0000256" key="4">
    <source>
        <dbReference type="ARBA" id="ARBA00023163"/>
    </source>
</evidence>
<dbReference type="FunCoup" id="A0A6I9UJ02">
    <property type="interactions" value="356"/>
</dbReference>
<dbReference type="InterPro" id="IPR044800">
    <property type="entry name" value="LEC2-like"/>
</dbReference>
<dbReference type="GO" id="GO:0003677">
    <property type="term" value="F:DNA binding"/>
    <property type="evidence" value="ECO:0007669"/>
    <property type="project" value="UniProtKB-KW"/>
</dbReference>
<evidence type="ECO:0000256" key="1">
    <source>
        <dbReference type="ARBA" id="ARBA00004123"/>
    </source>
</evidence>
<organism evidence="8 9">
    <name type="scientific">Sesamum indicum</name>
    <name type="common">Oriental sesame</name>
    <name type="synonym">Sesamum orientale</name>
    <dbReference type="NCBI Taxonomy" id="4182"/>
    <lineage>
        <taxon>Eukaryota</taxon>
        <taxon>Viridiplantae</taxon>
        <taxon>Streptophyta</taxon>
        <taxon>Embryophyta</taxon>
        <taxon>Tracheophyta</taxon>
        <taxon>Spermatophyta</taxon>
        <taxon>Magnoliopsida</taxon>
        <taxon>eudicotyledons</taxon>
        <taxon>Gunneridae</taxon>
        <taxon>Pentapetalae</taxon>
        <taxon>asterids</taxon>
        <taxon>lamiids</taxon>
        <taxon>Lamiales</taxon>
        <taxon>Pedaliaceae</taxon>
        <taxon>Sesamum</taxon>
    </lineage>
</organism>
<dbReference type="InterPro" id="IPR003340">
    <property type="entry name" value="B3_DNA-bd"/>
</dbReference>
<name>A0A6I9UJ02_SESIN</name>
<dbReference type="AlphaFoldDB" id="A0A6I9UJ02"/>
<evidence type="ECO:0000313" key="8">
    <source>
        <dbReference type="Proteomes" id="UP000504604"/>
    </source>
</evidence>
<dbReference type="GeneID" id="105174022"/>
<evidence type="ECO:0000256" key="3">
    <source>
        <dbReference type="ARBA" id="ARBA00023125"/>
    </source>
</evidence>
<dbReference type="GO" id="GO:0003700">
    <property type="term" value="F:DNA-binding transcription factor activity"/>
    <property type="evidence" value="ECO:0007669"/>
    <property type="project" value="InterPro"/>
</dbReference>
<dbReference type="PROSITE" id="PS50863">
    <property type="entry name" value="B3"/>
    <property type="match status" value="1"/>
</dbReference>
<gene>
    <name evidence="9" type="primary">LOC105174022</name>
</gene>
<keyword evidence="2" id="KW-0805">Transcription regulation</keyword>
<dbReference type="KEGG" id="sind:105174022"/>
<dbReference type="Proteomes" id="UP000504604">
    <property type="component" value="Linkage group LG11"/>
</dbReference>
<evidence type="ECO:0000259" key="7">
    <source>
        <dbReference type="PROSITE" id="PS50863"/>
    </source>
</evidence>
<dbReference type="CDD" id="cd10017">
    <property type="entry name" value="B3_DNA"/>
    <property type="match status" value="1"/>
</dbReference>
<sequence length="342" mass="37864">MSINHYYSSEAHCCSSHYVMDSSFLSSSNHKPFLPNSTPAFWLSSPNHHHPIPPPTAFNFNLNLNNEDDEDLVDDDRGNYAPRDLELELSGIPKDPLFEKPLTPSDVGKLNRLVIPKQHAEKYFPLNNGIDSGENGLLLTFEDELGKSWRFRYSYWNSSQSYVLTKGWSRFVKEKRLDAGDIVVFARHRGDAARLFIGWRRRNSGGGGGGLDNTTATQAVASGGSGWSRAYYSGPPNYPNQNQGPSSLHYQLPEFAHAGSVAAQNQTTGGSGSGSGNSKTLRLFGVNLECQAEESDPSTPVDSPMSSQGQPHNPTPYHHHHPQYYSNHMDMISFSGDVYRQG</sequence>
<dbReference type="SMART" id="SM01019">
    <property type="entry name" value="B3"/>
    <property type="match status" value="1"/>
</dbReference>
<evidence type="ECO:0000256" key="6">
    <source>
        <dbReference type="SAM" id="MobiDB-lite"/>
    </source>
</evidence>
<keyword evidence="4" id="KW-0804">Transcription</keyword>
<comment type="subcellular location">
    <subcellularLocation>
        <location evidence="1">Nucleus</location>
    </subcellularLocation>
</comment>
<dbReference type="OrthoDB" id="2020802at2759"/>
<reference evidence="9" key="1">
    <citation type="submission" date="2025-08" db="UniProtKB">
        <authorList>
            <consortium name="RefSeq"/>
        </authorList>
    </citation>
    <scope>IDENTIFICATION</scope>
</reference>